<accession>A0ABT4IS65</accession>
<sequence length="89" mass="10325">MSQLRFTKGMLYIRRFKEGDQADSIFDAVRMAANQLLNKRNGKDHFYVAVRRGHPGTVVATGRCKRDIQRSFIGRPSWKETQKFFSTAK</sequence>
<name>A0ABT4IS65_9GAMM</name>
<keyword evidence="2" id="KW-1185">Reference proteome</keyword>
<organism evidence="1 2">
    <name type="scientific">Vreelandella janggokensis</name>
    <dbReference type="NCBI Taxonomy" id="370767"/>
    <lineage>
        <taxon>Bacteria</taxon>
        <taxon>Pseudomonadati</taxon>
        <taxon>Pseudomonadota</taxon>
        <taxon>Gammaproteobacteria</taxon>
        <taxon>Oceanospirillales</taxon>
        <taxon>Halomonadaceae</taxon>
        <taxon>Vreelandella</taxon>
    </lineage>
</organism>
<evidence type="ECO:0000313" key="2">
    <source>
        <dbReference type="Proteomes" id="UP001321125"/>
    </source>
</evidence>
<protein>
    <submittedName>
        <fullName evidence="1">Uncharacterized protein</fullName>
    </submittedName>
</protein>
<dbReference type="Proteomes" id="UP001321125">
    <property type="component" value="Unassembled WGS sequence"/>
</dbReference>
<proteinExistence type="predicted"/>
<dbReference type="EMBL" id="JAKNQU010000002">
    <property type="protein sequence ID" value="MCZ0926503.1"/>
    <property type="molecule type" value="Genomic_DNA"/>
</dbReference>
<gene>
    <name evidence="1" type="ORF">L0635_05320</name>
</gene>
<reference evidence="1 2" key="1">
    <citation type="submission" date="2022-02" db="EMBL/GenBank/DDBJ databases">
        <title>Study of halophilic communities from a Mexican lake.</title>
        <authorList>
            <person name="Hernandez-Soto L.M."/>
            <person name="Martinez-Abarca F."/>
            <person name="Ramirez-Saad H.C."/>
            <person name="Aguirre-Garrido J.F."/>
        </authorList>
    </citation>
    <scope>NUCLEOTIDE SEQUENCE [LARGE SCALE GENOMIC DNA]</scope>
    <source>
        <strain evidence="1 2">Hjan13</strain>
    </source>
</reference>
<evidence type="ECO:0000313" key="1">
    <source>
        <dbReference type="EMBL" id="MCZ0926503.1"/>
    </source>
</evidence>
<dbReference type="RefSeq" id="WP_268901334.1">
    <property type="nucleotide sequence ID" value="NZ_JAKNQT010000001.1"/>
</dbReference>
<comment type="caution">
    <text evidence="1">The sequence shown here is derived from an EMBL/GenBank/DDBJ whole genome shotgun (WGS) entry which is preliminary data.</text>
</comment>